<name>A0ABT7YZX2_9ACTN</name>
<dbReference type="RefSeq" id="WP_290109594.1">
    <property type="nucleotide sequence ID" value="NZ_JAUEPL010000002.1"/>
</dbReference>
<evidence type="ECO:0000256" key="3">
    <source>
        <dbReference type="SAM" id="MobiDB-lite"/>
    </source>
</evidence>
<evidence type="ECO:0000313" key="5">
    <source>
        <dbReference type="Proteomes" id="UP001174050"/>
    </source>
</evidence>
<comment type="similarity">
    <text evidence="1 2">Belongs to the cytochrome P450 family.</text>
</comment>
<dbReference type="EMBL" id="JAUEPL010000002">
    <property type="protein sequence ID" value="MDN3292790.1"/>
    <property type="molecule type" value="Genomic_DNA"/>
</dbReference>
<keyword evidence="5" id="KW-1185">Reference proteome</keyword>
<keyword evidence="2" id="KW-0479">Metal-binding</keyword>
<dbReference type="CDD" id="cd11030">
    <property type="entry name" value="CYP105-like"/>
    <property type="match status" value="1"/>
</dbReference>
<dbReference type="PRINTS" id="PR00385">
    <property type="entry name" value="P450"/>
</dbReference>
<dbReference type="PANTHER" id="PTHR46696:SF1">
    <property type="entry name" value="CYTOCHROME P450 YJIB-RELATED"/>
    <property type="match status" value="1"/>
</dbReference>
<reference evidence="4" key="1">
    <citation type="submission" date="2023-06" db="EMBL/GenBank/DDBJ databases">
        <title>WGS-Sequencing of Streptomyces ficellus isolate 21 collected from sand in Gara Djebilet Iron Mine in Algeria.</title>
        <authorList>
            <person name="Zegers G.P."/>
            <person name="Gomez A."/>
            <person name="Gueddou A."/>
            <person name="Zahara A.F."/>
            <person name="Worth M."/>
            <person name="Sevigny J.L."/>
            <person name="Tisa L."/>
        </authorList>
    </citation>
    <scope>NUCLEOTIDE SEQUENCE</scope>
    <source>
        <strain evidence="4">AS11</strain>
    </source>
</reference>
<protein>
    <submittedName>
        <fullName evidence="4">Cytochrome P450</fullName>
    </submittedName>
</protein>
<dbReference type="PRINTS" id="PR00359">
    <property type="entry name" value="BP450"/>
</dbReference>
<sequence>MTEAPDITASPEPPSYPMRRTCPYEVPDGYRELRERPAPGKVRLPSGKLAWAVTRYEDVKAMLGDNRFSSDLRHPGFPLLMDHQVPAPEFSTSLVGMDPPEHTLARRAVASDFTPRSVERLRPRVQEIVDEYVDRLMEGPRPADLVDAFANPVPLLVICELIGVPFDDRDFFLRISFTVMNATTPEAGARGMAELMGYMDKLVTDKEREPTDDVIGRLAARRGEPGVPDHRDLVAMAFMLLMAGHETPANIIGLGAMLLLDRPDLRKALRDDPSRWPAAIDELLRFFTIAEIGNSRVALADVELGGVRIGAGEGVLGLTVGANRDPERFPDPDVFDIDRVDRRHLAFGHGAHQCLGQHLVRIELEVALATLFARIPELRLAEPVEALRFKEEHVNYGLHALPVTW</sequence>
<evidence type="ECO:0000256" key="1">
    <source>
        <dbReference type="ARBA" id="ARBA00010617"/>
    </source>
</evidence>
<evidence type="ECO:0000256" key="2">
    <source>
        <dbReference type="RuleBase" id="RU000461"/>
    </source>
</evidence>
<organism evidence="4 5">
    <name type="scientific">Streptomyces ficellus</name>
    <dbReference type="NCBI Taxonomy" id="1977088"/>
    <lineage>
        <taxon>Bacteria</taxon>
        <taxon>Bacillati</taxon>
        <taxon>Actinomycetota</taxon>
        <taxon>Actinomycetes</taxon>
        <taxon>Kitasatosporales</taxon>
        <taxon>Streptomycetaceae</taxon>
        <taxon>Streptomyces</taxon>
    </lineage>
</organism>
<keyword evidence="2" id="KW-0503">Monooxygenase</keyword>
<dbReference type="InterPro" id="IPR036396">
    <property type="entry name" value="Cyt_P450_sf"/>
</dbReference>
<dbReference type="Gene3D" id="1.10.630.10">
    <property type="entry name" value="Cytochrome P450"/>
    <property type="match status" value="1"/>
</dbReference>
<dbReference type="InterPro" id="IPR017972">
    <property type="entry name" value="Cyt_P450_CS"/>
</dbReference>
<proteinExistence type="inferred from homology"/>
<dbReference type="PANTHER" id="PTHR46696">
    <property type="entry name" value="P450, PUTATIVE (EUROFUNG)-RELATED"/>
    <property type="match status" value="1"/>
</dbReference>
<dbReference type="PROSITE" id="PS00086">
    <property type="entry name" value="CYTOCHROME_P450"/>
    <property type="match status" value="1"/>
</dbReference>
<comment type="caution">
    <text evidence="4">The sequence shown here is derived from an EMBL/GenBank/DDBJ whole genome shotgun (WGS) entry which is preliminary data.</text>
</comment>
<dbReference type="InterPro" id="IPR002397">
    <property type="entry name" value="Cyt_P450_B"/>
</dbReference>
<keyword evidence="2" id="KW-0349">Heme</keyword>
<feature type="region of interest" description="Disordered" evidence="3">
    <location>
        <begin position="1"/>
        <end position="21"/>
    </location>
</feature>
<accession>A0ABT7YZX2</accession>
<dbReference type="Pfam" id="PF00067">
    <property type="entry name" value="p450"/>
    <property type="match status" value="1"/>
</dbReference>
<evidence type="ECO:0000313" key="4">
    <source>
        <dbReference type="EMBL" id="MDN3292790.1"/>
    </source>
</evidence>
<dbReference type="SUPFAM" id="SSF48264">
    <property type="entry name" value="Cytochrome P450"/>
    <property type="match status" value="1"/>
</dbReference>
<gene>
    <name evidence="4" type="ORF">QWM81_01770</name>
</gene>
<dbReference type="InterPro" id="IPR001128">
    <property type="entry name" value="Cyt_P450"/>
</dbReference>
<dbReference type="Proteomes" id="UP001174050">
    <property type="component" value="Unassembled WGS sequence"/>
</dbReference>
<keyword evidence="2" id="KW-0408">Iron</keyword>
<keyword evidence="2" id="KW-0560">Oxidoreductase</keyword>